<dbReference type="Proteomes" id="UP001228636">
    <property type="component" value="Unassembled WGS sequence"/>
</dbReference>
<name>A0AAJ1QW30_9FLAO</name>
<evidence type="ECO:0000313" key="2">
    <source>
        <dbReference type="EMBL" id="MDN3619399.1"/>
    </source>
</evidence>
<organism evidence="2 3">
    <name type="scientific">Polaribacter sejongensis</name>
    <dbReference type="NCBI Taxonomy" id="985043"/>
    <lineage>
        <taxon>Bacteria</taxon>
        <taxon>Pseudomonadati</taxon>
        <taxon>Bacteroidota</taxon>
        <taxon>Flavobacteriia</taxon>
        <taxon>Flavobacteriales</taxon>
        <taxon>Flavobacteriaceae</taxon>
    </lineage>
</organism>
<reference evidence="2 3" key="1">
    <citation type="journal article" date="2014" name="Int. J. Syst. Evol. Microbiol.">
        <title>Complete genome sequence of Corynebacterium casei LMG S-19264T (=DSM 44701T), isolated from a smear-ripened cheese.</title>
        <authorList>
            <consortium name="US DOE Joint Genome Institute (JGI-PGF)"/>
            <person name="Walter F."/>
            <person name="Albersmeier A."/>
            <person name="Kalinowski J."/>
            <person name="Ruckert C."/>
        </authorList>
    </citation>
    <scope>NUCLEOTIDE SEQUENCE [LARGE SCALE GENOMIC DNA]</scope>
    <source>
        <strain evidence="2 3">CECT 8670</strain>
    </source>
</reference>
<evidence type="ECO:0000313" key="3">
    <source>
        <dbReference type="Proteomes" id="UP001228636"/>
    </source>
</evidence>
<dbReference type="EMBL" id="JAUFQH010000005">
    <property type="protein sequence ID" value="MDN3619399.1"/>
    <property type="molecule type" value="Genomic_DNA"/>
</dbReference>
<sequence>MAKSSGLRNAPSTTGRPSGGGRGNNASRSSGGNSSGGNSSSGSKGGGSKGK</sequence>
<feature type="compositionally biased region" description="Polar residues" evidence="1">
    <location>
        <begin position="1"/>
        <end position="14"/>
    </location>
</feature>
<dbReference type="AlphaFoldDB" id="A0AAJ1QW30"/>
<proteinExistence type="predicted"/>
<gene>
    <name evidence="2" type="ORF">QWY81_08040</name>
</gene>
<evidence type="ECO:0000256" key="1">
    <source>
        <dbReference type="SAM" id="MobiDB-lite"/>
    </source>
</evidence>
<comment type="caution">
    <text evidence="2">The sequence shown here is derived from an EMBL/GenBank/DDBJ whole genome shotgun (WGS) entry which is preliminary data.</text>
</comment>
<protein>
    <submittedName>
        <fullName evidence="2">Uncharacterized protein</fullName>
    </submittedName>
</protein>
<accession>A0AAJ1QW30</accession>
<feature type="compositionally biased region" description="Low complexity" evidence="1">
    <location>
        <begin position="24"/>
        <end position="42"/>
    </location>
</feature>
<dbReference type="RefSeq" id="WP_261973795.1">
    <property type="nucleotide sequence ID" value="NZ_CP103460.1"/>
</dbReference>
<feature type="region of interest" description="Disordered" evidence="1">
    <location>
        <begin position="1"/>
        <end position="51"/>
    </location>
</feature>